<dbReference type="Pfam" id="PF00090">
    <property type="entry name" value="TSP_1"/>
    <property type="match status" value="1"/>
</dbReference>
<comment type="caution">
    <text evidence="3">The sequence shown here is derived from an EMBL/GenBank/DDBJ whole genome shotgun (WGS) entry which is preliminary data.</text>
</comment>
<dbReference type="AlphaFoldDB" id="A0A9D4BY57"/>
<dbReference type="SMART" id="SM00209">
    <property type="entry name" value="TSP1"/>
    <property type="match status" value="1"/>
</dbReference>
<dbReference type="Proteomes" id="UP000828390">
    <property type="component" value="Unassembled WGS sequence"/>
</dbReference>
<protein>
    <submittedName>
        <fullName evidence="3">Uncharacterized protein</fullName>
    </submittedName>
</protein>
<evidence type="ECO:0000256" key="1">
    <source>
        <dbReference type="ARBA" id="ARBA00022737"/>
    </source>
</evidence>
<accession>A0A9D4BY57</accession>
<keyword evidence="4" id="KW-1185">Reference proteome</keyword>
<dbReference type="EMBL" id="JAIWYP010000014">
    <property type="protein sequence ID" value="KAH3713153.1"/>
    <property type="molecule type" value="Genomic_DNA"/>
</dbReference>
<evidence type="ECO:0000313" key="4">
    <source>
        <dbReference type="Proteomes" id="UP000828390"/>
    </source>
</evidence>
<dbReference type="FunFam" id="2.20.100.10:FF:000007">
    <property type="entry name" value="Thrombospondin 1"/>
    <property type="match status" value="1"/>
</dbReference>
<keyword evidence="2" id="KW-1015">Disulfide bond</keyword>
<dbReference type="Gene3D" id="2.20.100.10">
    <property type="entry name" value="Thrombospondin type-1 (TSP1) repeat"/>
    <property type="match status" value="1"/>
</dbReference>
<keyword evidence="1" id="KW-0677">Repeat</keyword>
<dbReference type="SUPFAM" id="SSF82895">
    <property type="entry name" value="TSP-1 type 1 repeat"/>
    <property type="match status" value="1"/>
</dbReference>
<reference evidence="3" key="2">
    <citation type="submission" date="2020-11" db="EMBL/GenBank/DDBJ databases">
        <authorList>
            <person name="McCartney M.A."/>
            <person name="Auch B."/>
            <person name="Kono T."/>
            <person name="Mallez S."/>
            <person name="Becker A."/>
            <person name="Gohl D.M."/>
            <person name="Silverstein K.A.T."/>
            <person name="Koren S."/>
            <person name="Bechman K.B."/>
            <person name="Herman A."/>
            <person name="Abrahante J.E."/>
            <person name="Garbe J."/>
        </authorList>
    </citation>
    <scope>NUCLEOTIDE SEQUENCE</scope>
    <source>
        <strain evidence="3">Duluth1</strain>
        <tissue evidence="3">Whole animal</tissue>
    </source>
</reference>
<dbReference type="PROSITE" id="PS50092">
    <property type="entry name" value="TSP1"/>
    <property type="match status" value="1"/>
</dbReference>
<proteinExistence type="predicted"/>
<dbReference type="GO" id="GO:0071944">
    <property type="term" value="C:cell periphery"/>
    <property type="evidence" value="ECO:0007669"/>
    <property type="project" value="TreeGrafter"/>
</dbReference>
<dbReference type="PANTHER" id="PTHR16311">
    <property type="entry name" value="THROMBOSPONDIN TYPE I DOMAIN-CONTAINING 1"/>
    <property type="match status" value="1"/>
</dbReference>
<dbReference type="InterPro" id="IPR038877">
    <property type="entry name" value="THSD1"/>
</dbReference>
<name>A0A9D4BY57_DREPO</name>
<dbReference type="PRINTS" id="PR01705">
    <property type="entry name" value="TSP1REPEAT"/>
</dbReference>
<organism evidence="3 4">
    <name type="scientific">Dreissena polymorpha</name>
    <name type="common">Zebra mussel</name>
    <name type="synonym">Mytilus polymorpha</name>
    <dbReference type="NCBI Taxonomy" id="45954"/>
    <lineage>
        <taxon>Eukaryota</taxon>
        <taxon>Metazoa</taxon>
        <taxon>Spiralia</taxon>
        <taxon>Lophotrochozoa</taxon>
        <taxon>Mollusca</taxon>
        <taxon>Bivalvia</taxon>
        <taxon>Autobranchia</taxon>
        <taxon>Heteroconchia</taxon>
        <taxon>Euheterodonta</taxon>
        <taxon>Imparidentia</taxon>
        <taxon>Neoheterodontei</taxon>
        <taxon>Myida</taxon>
        <taxon>Dreissenoidea</taxon>
        <taxon>Dreissenidae</taxon>
        <taxon>Dreissena</taxon>
    </lineage>
</organism>
<reference evidence="3" key="1">
    <citation type="journal article" date="2019" name="bioRxiv">
        <title>The Genome of the Zebra Mussel, Dreissena polymorpha: A Resource for Invasive Species Research.</title>
        <authorList>
            <person name="McCartney M.A."/>
            <person name="Auch B."/>
            <person name="Kono T."/>
            <person name="Mallez S."/>
            <person name="Zhang Y."/>
            <person name="Obille A."/>
            <person name="Becker A."/>
            <person name="Abrahante J.E."/>
            <person name="Garbe J."/>
            <person name="Badalamenti J.P."/>
            <person name="Herman A."/>
            <person name="Mangelson H."/>
            <person name="Liachko I."/>
            <person name="Sullivan S."/>
            <person name="Sone E.D."/>
            <person name="Koren S."/>
            <person name="Silverstein K.A.T."/>
            <person name="Beckman K.B."/>
            <person name="Gohl D.M."/>
        </authorList>
    </citation>
    <scope>NUCLEOTIDE SEQUENCE</scope>
    <source>
        <strain evidence="3">Duluth1</strain>
        <tissue evidence="3">Whole animal</tissue>
    </source>
</reference>
<dbReference type="PANTHER" id="PTHR16311:SF3">
    <property type="entry name" value="THROMBOSPONDIN TYPE-1 DOMAIN-CONTAINING PROTEIN 1"/>
    <property type="match status" value="1"/>
</dbReference>
<sequence>MIVNINSKWCQHFIFPYLNTSVNGQWSEWGHWSECSATCGEGQITRKRLCNSPNPDNGGEFCLGYNIDTGVCNDSRCRSKLLQP</sequence>
<dbReference type="InterPro" id="IPR036383">
    <property type="entry name" value="TSP1_rpt_sf"/>
</dbReference>
<dbReference type="InterPro" id="IPR000884">
    <property type="entry name" value="TSP1_rpt"/>
</dbReference>
<gene>
    <name evidence="3" type="ORF">DPMN_072939</name>
</gene>
<evidence type="ECO:0000313" key="3">
    <source>
        <dbReference type="EMBL" id="KAH3713153.1"/>
    </source>
</evidence>
<evidence type="ECO:0000256" key="2">
    <source>
        <dbReference type="ARBA" id="ARBA00023157"/>
    </source>
</evidence>